<comment type="caution">
    <text evidence="1">The sequence shown here is derived from an EMBL/GenBank/DDBJ whole genome shotgun (WGS) entry which is preliminary data.</text>
</comment>
<protein>
    <submittedName>
        <fullName evidence="1">Separin</fullName>
    </submittedName>
</protein>
<dbReference type="STRING" id="104452.A0A0L7LLZ3"/>
<accession>A0A0L7LLZ3</accession>
<dbReference type="GO" id="GO:0072686">
    <property type="term" value="C:mitotic spindle"/>
    <property type="evidence" value="ECO:0007669"/>
    <property type="project" value="TreeGrafter"/>
</dbReference>
<dbReference type="GO" id="GO:0005634">
    <property type="term" value="C:nucleus"/>
    <property type="evidence" value="ECO:0007669"/>
    <property type="project" value="InterPro"/>
</dbReference>
<dbReference type="GO" id="GO:0006508">
    <property type="term" value="P:proteolysis"/>
    <property type="evidence" value="ECO:0007669"/>
    <property type="project" value="InterPro"/>
</dbReference>
<dbReference type="AlphaFoldDB" id="A0A0L7LLZ3"/>
<proteinExistence type="predicted"/>
<reference evidence="1 2" key="1">
    <citation type="journal article" date="2015" name="Genome Biol. Evol.">
        <title>The genome of winter moth (Operophtera brumata) provides a genomic perspective on sexual dimorphism and phenology.</title>
        <authorList>
            <person name="Derks M.F."/>
            <person name="Smit S."/>
            <person name="Salis L."/>
            <person name="Schijlen E."/>
            <person name="Bossers A."/>
            <person name="Mateman C."/>
            <person name="Pijl A.S."/>
            <person name="de Ridder D."/>
            <person name="Groenen M.A."/>
            <person name="Visser M.E."/>
            <person name="Megens H.J."/>
        </authorList>
    </citation>
    <scope>NUCLEOTIDE SEQUENCE [LARGE SCALE GENOMIC DNA]</scope>
    <source>
        <strain evidence="1">WM2013NL</strain>
        <tissue evidence="1">Head and thorax</tissue>
    </source>
</reference>
<evidence type="ECO:0000313" key="2">
    <source>
        <dbReference type="Proteomes" id="UP000037510"/>
    </source>
</evidence>
<dbReference type="Proteomes" id="UP000037510">
    <property type="component" value="Unassembled WGS sequence"/>
</dbReference>
<keyword evidence="2" id="KW-1185">Reference proteome</keyword>
<organism evidence="1 2">
    <name type="scientific">Operophtera brumata</name>
    <name type="common">Winter moth</name>
    <name type="synonym">Phalaena brumata</name>
    <dbReference type="NCBI Taxonomy" id="104452"/>
    <lineage>
        <taxon>Eukaryota</taxon>
        <taxon>Metazoa</taxon>
        <taxon>Ecdysozoa</taxon>
        <taxon>Arthropoda</taxon>
        <taxon>Hexapoda</taxon>
        <taxon>Insecta</taxon>
        <taxon>Pterygota</taxon>
        <taxon>Neoptera</taxon>
        <taxon>Endopterygota</taxon>
        <taxon>Lepidoptera</taxon>
        <taxon>Glossata</taxon>
        <taxon>Ditrysia</taxon>
        <taxon>Geometroidea</taxon>
        <taxon>Geometridae</taxon>
        <taxon>Larentiinae</taxon>
        <taxon>Operophtera</taxon>
    </lineage>
</organism>
<dbReference type="GO" id="GO:0004197">
    <property type="term" value="F:cysteine-type endopeptidase activity"/>
    <property type="evidence" value="ECO:0007669"/>
    <property type="project" value="InterPro"/>
</dbReference>
<dbReference type="GO" id="GO:0051307">
    <property type="term" value="P:meiotic chromosome separation"/>
    <property type="evidence" value="ECO:0007669"/>
    <property type="project" value="TreeGrafter"/>
</dbReference>
<dbReference type="EMBL" id="JTDY01000640">
    <property type="protein sequence ID" value="KOB76374.1"/>
    <property type="molecule type" value="Genomic_DNA"/>
</dbReference>
<dbReference type="InterPro" id="IPR005314">
    <property type="entry name" value="Peptidase_C50"/>
</dbReference>
<name>A0A0L7LLZ3_OPEBR</name>
<sequence length="708" mass="80014">MEDFDIFTDQIEFTKPFYKNVLHKLVYEAPSTPNGPNYQTEDDDAKCAFHLSEAVSASIRMMAIYRDEQIKAAGTHRLSNQHTFPFYKNVLHKLVYEAPSTPNGPNYQTEDDDAKCAFHLSEAVSASIRMMAVYRDEQIKAAEWTVVQLTAPYNPQENLKPVSEYRKEMDSIYMSVFTNDYMDDIGPFTVNELYSILEENYTIIDNAQFLNNKRLVQNYWSRREDIDLRMMSVINVMDQHWLGGWGSLLTGRLMDPTWKSRIVQLVDNAISDWGCQALSSHQIKSCIRRILTEHGNLTDVRQALKPCDSCTDPFQLVNELCLKCQSKCFERVHNFTVAEGIRAFYLVATRVKEDDEWTTLKKAKRHPVILIVDEMLDTFPWESLPVLKHHPVTRIENIHFLYYLYKTHLSSMVDGYIETSGQVGRYVINPGQSDIRREHTLPVLSVQDPPEQYGGRLHRDERTSGQIRHQPRSVVNIHFLYYLYKTYLSSMVDGYIETSGQVGRYVINPGAVGAKAVCILSGCGSVRLVHEAGRAPPVTDLEVDKVVTTLLSLYVPSDAAVPWPAVGKGKWSLGELAIILLIVACSPTVVGMLWEVTDLEVDKVVTTLLSLYVPSDAAVPWHAVGKGKWSLGELAIILLIVACSPTVVGMLWEVTDLEVDKVVTTLLSLYAPSDAAVPWPAVGKGKWNRSVIGKLNDINLSEVIRDQK</sequence>
<gene>
    <name evidence="1" type="ORF">OBRU01_06050</name>
</gene>
<dbReference type="GO" id="GO:0005737">
    <property type="term" value="C:cytoplasm"/>
    <property type="evidence" value="ECO:0007669"/>
    <property type="project" value="TreeGrafter"/>
</dbReference>
<dbReference type="Pfam" id="PF03568">
    <property type="entry name" value="Separin_C"/>
    <property type="match status" value="1"/>
</dbReference>
<dbReference type="PANTHER" id="PTHR12792:SF0">
    <property type="entry name" value="SEPARIN"/>
    <property type="match status" value="1"/>
</dbReference>
<evidence type="ECO:0000313" key="1">
    <source>
        <dbReference type="EMBL" id="KOB76374.1"/>
    </source>
</evidence>
<dbReference type="PANTHER" id="PTHR12792">
    <property type="entry name" value="EXTRA SPINDLE POLES 1-RELATED"/>
    <property type="match status" value="1"/>
</dbReference>